<feature type="region of interest" description="Disordered" evidence="2">
    <location>
        <begin position="59"/>
        <end position="92"/>
    </location>
</feature>
<dbReference type="InterPro" id="IPR008160">
    <property type="entry name" value="Collagen"/>
</dbReference>
<protein>
    <recommendedName>
        <fullName evidence="6">Collagen triple helix repeat protein</fullName>
    </recommendedName>
</protein>
<feature type="transmembrane region" description="Helical" evidence="3">
    <location>
        <begin position="12"/>
        <end position="38"/>
    </location>
</feature>
<dbReference type="OrthoDB" id="6380629at2759"/>
<dbReference type="PANTHER" id="PTHR24637">
    <property type="entry name" value="COLLAGEN"/>
    <property type="match status" value="1"/>
</dbReference>
<name>A0A016RUX1_9BILA</name>
<keyword evidence="1" id="KW-0677">Repeat</keyword>
<feature type="region of interest" description="Disordered" evidence="2">
    <location>
        <begin position="834"/>
        <end position="861"/>
    </location>
</feature>
<comment type="caution">
    <text evidence="4">The sequence shown here is derived from an EMBL/GenBank/DDBJ whole genome shotgun (WGS) entry which is preliminary data.</text>
</comment>
<feature type="compositionally biased region" description="Basic residues" evidence="2">
    <location>
        <begin position="454"/>
        <end position="468"/>
    </location>
</feature>
<reference evidence="5" key="1">
    <citation type="journal article" date="2015" name="Nat. Genet.">
        <title>The genome and transcriptome of the zoonotic hookworm Ancylostoma ceylanicum identify infection-specific gene families.</title>
        <authorList>
            <person name="Schwarz E.M."/>
            <person name="Hu Y."/>
            <person name="Antoshechkin I."/>
            <person name="Miller M.M."/>
            <person name="Sternberg P.W."/>
            <person name="Aroian R.V."/>
        </authorList>
    </citation>
    <scope>NUCLEOTIDE SEQUENCE</scope>
    <source>
        <strain evidence="5">HY135</strain>
    </source>
</reference>
<keyword evidence="3" id="KW-1133">Transmembrane helix</keyword>
<feature type="region of interest" description="Disordered" evidence="2">
    <location>
        <begin position="453"/>
        <end position="485"/>
    </location>
</feature>
<dbReference type="Gene3D" id="1.20.5.320">
    <property type="entry name" value="6-Phosphogluconate Dehydrogenase, domain 3"/>
    <property type="match status" value="1"/>
</dbReference>
<evidence type="ECO:0000256" key="3">
    <source>
        <dbReference type="SAM" id="Phobius"/>
    </source>
</evidence>
<accession>A0A016RUX1</accession>
<feature type="compositionally biased region" description="Basic and acidic residues" evidence="2">
    <location>
        <begin position="1004"/>
        <end position="1023"/>
    </location>
</feature>
<keyword evidence="3" id="KW-0812">Transmembrane</keyword>
<feature type="compositionally biased region" description="Acidic residues" evidence="2">
    <location>
        <begin position="301"/>
        <end position="330"/>
    </location>
</feature>
<evidence type="ECO:0000313" key="4">
    <source>
        <dbReference type="EMBL" id="EYB81789.1"/>
    </source>
</evidence>
<feature type="compositionally biased region" description="Polar residues" evidence="2">
    <location>
        <begin position="913"/>
        <end position="926"/>
    </location>
</feature>
<organism evidence="4 5">
    <name type="scientific">Ancylostoma ceylanicum</name>
    <dbReference type="NCBI Taxonomy" id="53326"/>
    <lineage>
        <taxon>Eukaryota</taxon>
        <taxon>Metazoa</taxon>
        <taxon>Ecdysozoa</taxon>
        <taxon>Nematoda</taxon>
        <taxon>Chromadorea</taxon>
        <taxon>Rhabditida</taxon>
        <taxon>Rhabditina</taxon>
        <taxon>Rhabditomorpha</taxon>
        <taxon>Strongyloidea</taxon>
        <taxon>Ancylostomatidae</taxon>
        <taxon>Ancylostomatinae</taxon>
        <taxon>Ancylostoma</taxon>
    </lineage>
</organism>
<feature type="compositionally biased region" description="Acidic residues" evidence="2">
    <location>
        <begin position="930"/>
        <end position="939"/>
    </location>
</feature>
<feature type="compositionally biased region" description="Low complexity" evidence="2">
    <location>
        <begin position="371"/>
        <end position="400"/>
    </location>
</feature>
<evidence type="ECO:0000256" key="2">
    <source>
        <dbReference type="SAM" id="MobiDB-lite"/>
    </source>
</evidence>
<sequence>MPEKAAITGTKTISSVTVAVSIGIVVFISNVIFVPVVWHEISSTWDQLDREIRDIEATCSPHNTCPKGPAGPPGARGDDGTPGKPGKAGERGIDSMDVTVRMVFAGCSVCPAGPDGNPGEEGQMGLPGLRGTSGMSGSPGRNGAPGSPGDIGPPGKPGKKGKSGPVGHPGVNGVTSIGKQGPKGPRGPPGPPGERGDQGNANDEEGIYGPQGISGEPGLPGKKGRRGKAGPQGVQGRHGAGRRECGCKELLMRKIPSVNASLSQRHETLHPLESKIQNKHLKNVLSELESIKVSGEKSEIDREEDDDSSEESSGEEIEEDETESLADSDEDLIRTPGTIEKDEEKATATTISPETSVEDEMYEDIVEKTTEAPTTLTTTPEATTSEEAPTTTTTTEAPTTTTEQATTVTIIPELVAAEAEPTPSAVPADVPLLSQGPKDEQLFETVVVVQNKKPNGRHPQRTSSRHSFTRGGVSNGSWRLPAPPRMPPRTLVQLNEREQFFDGANDADHEPIQGIFKDTSADEIEPAVGRSPQIFGEDPTRRVKVSAEAGAFLSSQSTGSRFKQRHPTRKSVDIGLIFAARERARQNMLDERRKKAQRERVERMKNRVVETMSFAALERAIDRVGIPHRIPHRSAGSRTVLSTVPLRNSRFNVLNMKPKRRIQKPYPQRPRLRQRAHAAKSFRKFQKKELVPPPVEEFVRSNEDQIRAFAIENEMREIARQRVGSQKIKSGNVDHHSVKKELRKEMELESFGRQETAVSSEKPPIQVTTPIQIGKPVETTTSTTTSRRTEVPTTTPLVTTFPTTTTTPMPVLESEKMEVKFVPENEAEKETLLVVEPKKEKSSSESEKIHEKDVPKDQWSHEVSILEKMQKEEHSIMENQRNQEIHAAAKEALEKKVIQKEEKVKENEEEQQTLGNKTLKTSTLPTQEEGKEDEEDQEIPAEKVVKAVPPGGEEDEGEDEDEEVAEESGTTERSLAGNEEKANDEEEQKSEDNETMNKNATQKPTEDGKEGETSEGEDSRTEEDGAEEIGEAGNVPFAQPPNLREVTFGQRPYNMAGNGPRYINILLEGEMEAPEAGGFSGGNSRKSTTEKKKFLGLIDRVAYSPLAEARAVVSNHESPAGVHLVRVKSSGAKRVPMSEMMIDAEAPSYLTEKKLRRFSTGSSLRRTGSKQLRSTFGGRSAGVDRETAGRRLKYREFGTGGFPPHLGIELPQPLHGTKARNVDGFAKSRRWFDNWRQQPLLR</sequence>
<dbReference type="Proteomes" id="UP000024635">
    <property type="component" value="Unassembled WGS sequence"/>
</dbReference>
<evidence type="ECO:0008006" key="6">
    <source>
        <dbReference type="Google" id="ProtNLM"/>
    </source>
</evidence>
<feature type="region of interest" description="Disordered" evidence="2">
    <location>
        <begin position="900"/>
        <end position="1042"/>
    </location>
</feature>
<dbReference type="EMBL" id="JARK01001710">
    <property type="protein sequence ID" value="EYB81789.1"/>
    <property type="molecule type" value="Genomic_DNA"/>
</dbReference>
<feature type="region of interest" description="Disordered" evidence="2">
    <location>
        <begin position="292"/>
        <end position="400"/>
    </location>
</feature>
<evidence type="ECO:0000256" key="1">
    <source>
        <dbReference type="ARBA" id="ARBA00022737"/>
    </source>
</evidence>
<proteinExistence type="predicted"/>
<evidence type="ECO:0000313" key="5">
    <source>
        <dbReference type="Proteomes" id="UP000024635"/>
    </source>
</evidence>
<keyword evidence="5" id="KW-1185">Reference proteome</keyword>
<keyword evidence="3" id="KW-0472">Membrane</keyword>
<feature type="compositionally biased region" description="Acidic residues" evidence="2">
    <location>
        <begin position="952"/>
        <end position="966"/>
    </location>
</feature>
<feature type="region of interest" description="Disordered" evidence="2">
    <location>
        <begin position="114"/>
        <end position="242"/>
    </location>
</feature>
<dbReference type="Pfam" id="PF01391">
    <property type="entry name" value="Collagen"/>
    <property type="match status" value="1"/>
</dbReference>
<dbReference type="STRING" id="53326.A0A016RUX1"/>
<gene>
    <name evidence="4" type="primary">Acey_s0374.g214</name>
    <name evidence="4" type="ORF">Y032_0374g214</name>
</gene>
<dbReference type="AlphaFoldDB" id="A0A016RUX1"/>
<feature type="compositionally biased region" description="Basic and acidic residues" evidence="2">
    <location>
        <begin position="76"/>
        <end position="92"/>
    </location>
</feature>
<dbReference type="PANTHER" id="PTHR24637:SF362">
    <property type="entry name" value="COL_CUTICLE_N DOMAIN-CONTAINING PROTEIN"/>
    <property type="match status" value="1"/>
</dbReference>